<protein>
    <submittedName>
        <fullName evidence="1">Uncharacterized protein</fullName>
    </submittedName>
</protein>
<gene>
    <name evidence="1" type="ORF">V6N12_031058</name>
</gene>
<comment type="caution">
    <text evidence="1">The sequence shown here is derived from an EMBL/GenBank/DDBJ whole genome shotgun (WGS) entry which is preliminary data.</text>
</comment>
<dbReference type="EMBL" id="JBBPBM010000019">
    <property type="protein sequence ID" value="KAK8554080.1"/>
    <property type="molecule type" value="Genomic_DNA"/>
</dbReference>
<evidence type="ECO:0000313" key="1">
    <source>
        <dbReference type="EMBL" id="KAK8554080.1"/>
    </source>
</evidence>
<keyword evidence="2" id="KW-1185">Reference proteome</keyword>
<reference evidence="1 2" key="1">
    <citation type="journal article" date="2024" name="G3 (Bethesda)">
        <title>Genome assembly of Hibiscus sabdariffa L. provides insights into metabolisms of medicinal natural products.</title>
        <authorList>
            <person name="Kim T."/>
        </authorList>
    </citation>
    <scope>NUCLEOTIDE SEQUENCE [LARGE SCALE GENOMIC DNA]</scope>
    <source>
        <strain evidence="1">TK-2024</strain>
        <tissue evidence="1">Old leaves</tissue>
    </source>
</reference>
<proteinExistence type="predicted"/>
<evidence type="ECO:0000313" key="2">
    <source>
        <dbReference type="Proteomes" id="UP001472677"/>
    </source>
</evidence>
<accession>A0ABR2E7S9</accession>
<organism evidence="1 2">
    <name type="scientific">Hibiscus sabdariffa</name>
    <name type="common">roselle</name>
    <dbReference type="NCBI Taxonomy" id="183260"/>
    <lineage>
        <taxon>Eukaryota</taxon>
        <taxon>Viridiplantae</taxon>
        <taxon>Streptophyta</taxon>
        <taxon>Embryophyta</taxon>
        <taxon>Tracheophyta</taxon>
        <taxon>Spermatophyta</taxon>
        <taxon>Magnoliopsida</taxon>
        <taxon>eudicotyledons</taxon>
        <taxon>Gunneridae</taxon>
        <taxon>Pentapetalae</taxon>
        <taxon>rosids</taxon>
        <taxon>malvids</taxon>
        <taxon>Malvales</taxon>
        <taxon>Malvaceae</taxon>
        <taxon>Malvoideae</taxon>
        <taxon>Hibiscus</taxon>
    </lineage>
</organism>
<sequence length="171" mass="18493">MFVSKHVIFNEEVFPAAFSSSISSSAASSEFQSSPFLVESSPVHVPSVPHAATVSSAPIISDSIPASDEISIPHYSEPVTVLPGCSPVAEQQVVYNPLADYRIVEVLVDPSVIEASPIVEAHDFVSPIVAELFLVNNDEQPTDPMTSDTDHHDEQKQNFEVWQMLPQSSCG</sequence>
<name>A0ABR2E7S9_9ROSI</name>
<dbReference type="Proteomes" id="UP001472677">
    <property type="component" value="Unassembled WGS sequence"/>
</dbReference>